<reference evidence="3" key="1">
    <citation type="journal article" date="2019" name="Int. J. Syst. Evol. Microbiol.">
        <title>The Global Catalogue of Microorganisms (GCM) 10K type strain sequencing project: providing services to taxonomists for standard genome sequencing and annotation.</title>
        <authorList>
            <consortium name="The Broad Institute Genomics Platform"/>
            <consortium name="The Broad Institute Genome Sequencing Center for Infectious Disease"/>
            <person name="Wu L."/>
            <person name="Ma J."/>
        </authorList>
    </citation>
    <scope>NUCLEOTIDE SEQUENCE [LARGE SCALE GENOMIC DNA]</scope>
    <source>
        <strain evidence="3">JCM 17926</strain>
    </source>
</reference>
<keyword evidence="3" id="KW-1185">Reference proteome</keyword>
<dbReference type="Gene3D" id="3.30.310.70">
    <property type="entry name" value="TT1751-like domain"/>
    <property type="match status" value="1"/>
</dbReference>
<comment type="caution">
    <text evidence="2">The sequence shown here is derived from an EMBL/GenBank/DDBJ whole genome shotgun (WGS) entry which is preliminary data.</text>
</comment>
<evidence type="ECO:0000313" key="3">
    <source>
        <dbReference type="Proteomes" id="UP001500552"/>
    </source>
</evidence>
<evidence type="ECO:0000259" key="1">
    <source>
        <dbReference type="Pfam" id="PF03625"/>
    </source>
</evidence>
<dbReference type="CDD" id="cd14797">
    <property type="entry name" value="DUF302"/>
    <property type="match status" value="1"/>
</dbReference>
<gene>
    <name evidence="2" type="ORF">GCM10023188_42590</name>
</gene>
<protein>
    <submittedName>
        <fullName evidence="2">DUF302 domain-containing protein</fullName>
    </submittedName>
</protein>
<name>A0ABP8M1J2_9BACT</name>
<feature type="domain" description="DUF302" evidence="1">
    <location>
        <begin position="35"/>
        <end position="98"/>
    </location>
</feature>
<sequence>MTYHITKKVNYNYPDALEKTKAALSSQGFGVISEIDLREKFKEKLGVDFRAYKILGACNPKLAYQAIGQEDKIGVMLPCNVLVQEHENGQVEVTAINPMESMSAVDNPQLDAIAQEVSQKLKTVIDSL</sequence>
<dbReference type="EMBL" id="BAABHC010000029">
    <property type="protein sequence ID" value="GAA4442644.1"/>
    <property type="molecule type" value="Genomic_DNA"/>
</dbReference>
<dbReference type="PANTHER" id="PTHR38342:SF1">
    <property type="entry name" value="SLR5037 PROTEIN"/>
    <property type="match status" value="1"/>
</dbReference>
<organism evidence="2 3">
    <name type="scientific">Pontibacter saemangeumensis</name>
    <dbReference type="NCBI Taxonomy" id="1084525"/>
    <lineage>
        <taxon>Bacteria</taxon>
        <taxon>Pseudomonadati</taxon>
        <taxon>Bacteroidota</taxon>
        <taxon>Cytophagia</taxon>
        <taxon>Cytophagales</taxon>
        <taxon>Hymenobacteraceae</taxon>
        <taxon>Pontibacter</taxon>
    </lineage>
</organism>
<accession>A0ABP8M1J2</accession>
<dbReference type="InterPro" id="IPR016796">
    <property type="entry name" value="UCP021774"/>
</dbReference>
<evidence type="ECO:0000313" key="2">
    <source>
        <dbReference type="EMBL" id="GAA4442644.1"/>
    </source>
</evidence>
<dbReference type="RefSeq" id="WP_345162160.1">
    <property type="nucleotide sequence ID" value="NZ_BAABHC010000029.1"/>
</dbReference>
<dbReference type="Pfam" id="PF03625">
    <property type="entry name" value="DUF302"/>
    <property type="match status" value="1"/>
</dbReference>
<dbReference type="PANTHER" id="PTHR38342">
    <property type="entry name" value="SLR5037 PROTEIN"/>
    <property type="match status" value="1"/>
</dbReference>
<dbReference type="InterPro" id="IPR005180">
    <property type="entry name" value="DUF302"/>
</dbReference>
<proteinExistence type="predicted"/>
<dbReference type="PIRSF" id="PIRSF021774">
    <property type="entry name" value="UCP021774"/>
    <property type="match status" value="1"/>
</dbReference>
<dbReference type="Proteomes" id="UP001500552">
    <property type="component" value="Unassembled WGS sequence"/>
</dbReference>
<dbReference type="SUPFAM" id="SSF103247">
    <property type="entry name" value="TT1751-like"/>
    <property type="match status" value="1"/>
</dbReference>
<dbReference type="InterPro" id="IPR035923">
    <property type="entry name" value="TT1751-like_sf"/>
</dbReference>